<feature type="transmembrane region" description="Helical" evidence="1">
    <location>
        <begin position="21"/>
        <end position="40"/>
    </location>
</feature>
<reference evidence="4" key="1">
    <citation type="submission" date="2021-06" db="EMBL/GenBank/DDBJ databases">
        <title>Bradyrhizobium sp. S2-11-2 Genome sequencing.</title>
        <authorList>
            <person name="Jin L."/>
        </authorList>
    </citation>
    <scope>NUCLEOTIDE SEQUENCE</scope>
    <source>
        <strain evidence="4">S2-11-2</strain>
    </source>
</reference>
<keyword evidence="1" id="KW-1133">Transmembrane helix</keyword>
<dbReference type="Proteomes" id="UP000680805">
    <property type="component" value="Chromosome"/>
</dbReference>
<proteinExistence type="predicted"/>
<feature type="transmembrane region" description="Helical" evidence="1">
    <location>
        <begin position="55"/>
        <end position="76"/>
    </location>
</feature>
<dbReference type="EMBL" id="CP076135">
    <property type="protein sequence ID" value="QWG20728.1"/>
    <property type="molecule type" value="Genomic_DNA"/>
</dbReference>
<protein>
    <submittedName>
        <fullName evidence="3">DUF4212 domain-containing protein</fullName>
    </submittedName>
</protein>
<dbReference type="InterPro" id="IPR019886">
    <property type="entry name" value="Na_symporter_ssu"/>
</dbReference>
<sequence>MADSTSMKEKEEAHWRKTSRLMFAHLGVWFFFGFIIHMFVNPLNKITIPILNFPLGFYMAAQGSLIVFVVMLFMFAKQQDKIDREFGFAEED</sequence>
<gene>
    <name evidence="3" type="ORF">KMZ29_04050</name>
    <name evidence="4" type="ORF">KMZ68_04020</name>
</gene>
<dbReference type="AlphaFoldDB" id="A0A975NEY1"/>
<dbReference type="EMBL" id="CP076134">
    <property type="protein sequence ID" value="QWG13892.1"/>
    <property type="molecule type" value="Genomic_DNA"/>
</dbReference>
<dbReference type="RefSeq" id="WP_215616185.1">
    <property type="nucleotide sequence ID" value="NZ_CP076134.1"/>
</dbReference>
<keyword evidence="1" id="KW-0472">Membrane</keyword>
<evidence type="ECO:0000313" key="4">
    <source>
        <dbReference type="EMBL" id="QWG20728.1"/>
    </source>
</evidence>
<dbReference type="Pfam" id="PF13937">
    <property type="entry name" value="DUF4212"/>
    <property type="match status" value="1"/>
</dbReference>
<evidence type="ECO:0000313" key="5">
    <source>
        <dbReference type="Proteomes" id="UP000680839"/>
    </source>
</evidence>
<dbReference type="Proteomes" id="UP000680839">
    <property type="component" value="Chromosome"/>
</dbReference>
<evidence type="ECO:0000256" key="1">
    <source>
        <dbReference type="SAM" id="Phobius"/>
    </source>
</evidence>
<reference evidence="3" key="2">
    <citation type="submission" date="2021-06" db="EMBL/GenBank/DDBJ databases">
        <title>Bradyrhizobium sp. S2-20-1 Genome sequencing.</title>
        <authorList>
            <person name="Jin L."/>
        </authorList>
    </citation>
    <scope>NUCLEOTIDE SEQUENCE</scope>
    <source>
        <strain evidence="3">S2-20-1</strain>
    </source>
</reference>
<evidence type="ECO:0000313" key="3">
    <source>
        <dbReference type="EMBL" id="QWG13892.1"/>
    </source>
</evidence>
<feature type="domain" description="Sodium symporter small subunit" evidence="2">
    <location>
        <begin position="12"/>
        <end position="88"/>
    </location>
</feature>
<dbReference type="NCBIfam" id="TIGR03647">
    <property type="entry name" value="Na_symport_sm"/>
    <property type="match status" value="1"/>
</dbReference>
<keyword evidence="1" id="KW-0812">Transmembrane</keyword>
<dbReference type="KEGG" id="bsei:KMZ68_04020"/>
<evidence type="ECO:0000259" key="2">
    <source>
        <dbReference type="Pfam" id="PF13937"/>
    </source>
</evidence>
<accession>A0A975NEY1</accession>
<name>A0A975NEY1_9BRAD</name>
<organism evidence="3 5">
    <name type="scientific">Bradyrhizobium sediminis</name>
    <dbReference type="NCBI Taxonomy" id="2840469"/>
    <lineage>
        <taxon>Bacteria</taxon>
        <taxon>Pseudomonadati</taxon>
        <taxon>Pseudomonadota</taxon>
        <taxon>Alphaproteobacteria</taxon>
        <taxon>Hyphomicrobiales</taxon>
        <taxon>Nitrobacteraceae</taxon>
        <taxon>Bradyrhizobium</taxon>
    </lineage>
</organism>